<protein>
    <submittedName>
        <fullName evidence="1">Lycopene beta-cyclase</fullName>
    </submittedName>
</protein>
<comment type="caution">
    <text evidence="1">The sequence shown here is derived from an EMBL/GenBank/DDBJ whole genome shotgun (WGS) entry which is preliminary data.</text>
</comment>
<dbReference type="Proteomes" id="UP000247591">
    <property type="component" value="Unassembled WGS sequence"/>
</dbReference>
<evidence type="ECO:0000313" key="2">
    <source>
        <dbReference type="Proteomes" id="UP000247591"/>
    </source>
</evidence>
<evidence type="ECO:0000313" key="1">
    <source>
        <dbReference type="EMBL" id="PYE20983.1"/>
    </source>
</evidence>
<dbReference type="SUPFAM" id="SSF51905">
    <property type="entry name" value="FAD/NAD(P)-binding domain"/>
    <property type="match status" value="1"/>
</dbReference>
<dbReference type="Pfam" id="PF05834">
    <property type="entry name" value="Lycopene_cycl"/>
    <property type="match status" value="1"/>
</dbReference>
<dbReference type="PANTHER" id="PTHR39757:SF5">
    <property type="entry name" value="OS02G0190600 PROTEIN"/>
    <property type="match status" value="1"/>
</dbReference>
<name>A0A318RWH0_WILLI</name>
<reference evidence="1 2" key="1">
    <citation type="submission" date="2018-06" db="EMBL/GenBank/DDBJ databases">
        <title>Genomic Encyclopedia of Type Strains, Phase IV (KMG-IV): sequencing the most valuable type-strain genomes for metagenomic binning, comparative biology and taxonomic classification.</title>
        <authorList>
            <person name="Goeker M."/>
        </authorList>
    </citation>
    <scope>NUCLEOTIDE SEQUENCE [LARGE SCALE GENOMIC DNA]</scope>
    <source>
        <strain evidence="1 2">DSM 45521</strain>
    </source>
</reference>
<gene>
    <name evidence="1" type="ORF">DFR67_101375</name>
</gene>
<proteinExistence type="predicted"/>
<accession>A0A318RWH0</accession>
<sequence length="377" mass="40062">MTNHLVDLAVVGAGPAGRALAHRGAAAGLQVSLIDPDVDARWKPTYAAWADDLPDWLDPSAITARSPTIAVYTPGRTVLDRPYVTLGTAELQQSLGLAGVRIHPHRADVVGETSVQLDDGSVVRARNVVDARGLRDRDAPAQTAYGIVVARSVAEPLLDGAGAILMDWRGAQSDSTPTFLYVIPLDDDRVLLEETCLAAAPAMSIGELRGRLTSRLAHLGLDIDALEVFDTEKVRFPLVDTVRLPWEHGRPVRFGAGGGMLHPATGYSVAESLSAADDLIAAVATGDDPTQALWPWRARAVYRLRVRGLGALLNLPNSELVGFFEAFFAAPAGHRRAYLSGRVHLAGTLGAMAGTALHADRKLAGTIIRSAMRSTSS</sequence>
<dbReference type="OrthoDB" id="537501at2"/>
<keyword evidence="2" id="KW-1185">Reference proteome</keyword>
<dbReference type="InterPro" id="IPR036188">
    <property type="entry name" value="FAD/NAD-bd_sf"/>
</dbReference>
<dbReference type="PANTHER" id="PTHR39757">
    <property type="match status" value="1"/>
</dbReference>
<organism evidence="1 2">
    <name type="scientific">Williamsia limnetica</name>
    <dbReference type="NCBI Taxonomy" id="882452"/>
    <lineage>
        <taxon>Bacteria</taxon>
        <taxon>Bacillati</taxon>
        <taxon>Actinomycetota</taxon>
        <taxon>Actinomycetes</taxon>
        <taxon>Mycobacteriales</taxon>
        <taxon>Nocardiaceae</taxon>
        <taxon>Williamsia</taxon>
    </lineage>
</organism>
<dbReference type="EMBL" id="QJSP01000001">
    <property type="protein sequence ID" value="PYE20983.1"/>
    <property type="molecule type" value="Genomic_DNA"/>
</dbReference>
<dbReference type="RefSeq" id="WP_158539872.1">
    <property type="nucleotide sequence ID" value="NZ_QJSP01000001.1"/>
</dbReference>
<dbReference type="AlphaFoldDB" id="A0A318RWH0"/>